<evidence type="ECO:0000256" key="1">
    <source>
        <dbReference type="ARBA" id="ARBA00004328"/>
    </source>
</evidence>
<feature type="domain" description="Sushi" evidence="6">
    <location>
        <begin position="290"/>
        <end position="352"/>
    </location>
</feature>
<keyword evidence="2 5" id="KW-0768">Sushi</keyword>
<dbReference type="CDD" id="cd00033">
    <property type="entry name" value="CCP"/>
    <property type="match status" value="4"/>
</dbReference>
<feature type="domain" description="Sushi" evidence="6">
    <location>
        <begin position="69"/>
        <end position="129"/>
    </location>
</feature>
<feature type="domain" description="Sushi" evidence="6">
    <location>
        <begin position="11"/>
        <end position="68"/>
    </location>
</feature>
<feature type="disulfide bond" evidence="5">
    <location>
        <begin position="100"/>
        <end position="127"/>
    </location>
</feature>
<evidence type="ECO:0000256" key="2">
    <source>
        <dbReference type="ARBA" id="ARBA00022659"/>
    </source>
</evidence>
<name>A0A8C1S744_CYPCA</name>
<accession>A0A8C1S744</accession>
<dbReference type="InterPro" id="IPR035976">
    <property type="entry name" value="Sushi/SCR/CCP_sf"/>
</dbReference>
<dbReference type="Pfam" id="PF00084">
    <property type="entry name" value="Sushi"/>
    <property type="match status" value="4"/>
</dbReference>
<organism evidence="7 8">
    <name type="scientific">Cyprinus carpio</name>
    <name type="common">Common carp</name>
    <dbReference type="NCBI Taxonomy" id="7962"/>
    <lineage>
        <taxon>Eukaryota</taxon>
        <taxon>Metazoa</taxon>
        <taxon>Chordata</taxon>
        <taxon>Craniata</taxon>
        <taxon>Vertebrata</taxon>
        <taxon>Euteleostomi</taxon>
        <taxon>Actinopterygii</taxon>
        <taxon>Neopterygii</taxon>
        <taxon>Teleostei</taxon>
        <taxon>Ostariophysi</taxon>
        <taxon>Cypriniformes</taxon>
        <taxon>Cyprinidae</taxon>
        <taxon>Cyprininae</taxon>
        <taxon>Cyprinus</taxon>
    </lineage>
</organism>
<proteinExistence type="predicted"/>
<dbReference type="PROSITE" id="PS50923">
    <property type="entry name" value="SUSHI"/>
    <property type="match status" value="5"/>
</dbReference>
<evidence type="ECO:0000256" key="4">
    <source>
        <dbReference type="ARBA" id="ARBA00023157"/>
    </source>
</evidence>
<keyword evidence="3" id="KW-0732">Signal</keyword>
<dbReference type="SMART" id="SM00032">
    <property type="entry name" value="CCP"/>
    <property type="match status" value="6"/>
</dbReference>
<dbReference type="InterPro" id="IPR051503">
    <property type="entry name" value="ComplSys_Reg/VirEntry_Med"/>
</dbReference>
<dbReference type="PANTHER" id="PTHR45785">
    <property type="entry name" value="COMPLEMENT FACTOR H-RELATED"/>
    <property type="match status" value="1"/>
</dbReference>
<dbReference type="InterPro" id="IPR000436">
    <property type="entry name" value="Sushi_SCR_CCP_dom"/>
</dbReference>
<feature type="domain" description="Sushi" evidence="6">
    <location>
        <begin position="226"/>
        <end position="289"/>
    </location>
</feature>
<protein>
    <recommendedName>
        <fullName evidence="6">Sushi domain-containing protein</fullName>
    </recommendedName>
</protein>
<dbReference type="AlphaFoldDB" id="A0A8C1S744"/>
<evidence type="ECO:0000256" key="5">
    <source>
        <dbReference type="PROSITE-ProRule" id="PRU00302"/>
    </source>
</evidence>
<feature type="domain" description="Sushi" evidence="6">
    <location>
        <begin position="131"/>
        <end position="185"/>
    </location>
</feature>
<reference evidence="7" key="1">
    <citation type="submission" date="2025-08" db="UniProtKB">
        <authorList>
            <consortium name="Ensembl"/>
        </authorList>
    </citation>
    <scope>IDENTIFICATION</scope>
</reference>
<dbReference type="Ensembl" id="ENSCCRT00015002980.1">
    <property type="protein sequence ID" value="ENSCCRP00015002837.1"/>
    <property type="gene ID" value="ENSCCRG00015001791.1"/>
</dbReference>
<sequence>MSLCNICLCFAECLREDITFEKTEPVENASYADGETVKVNCVAGYTGLYKLKCEKGEWKKSIEPPCARKKCSHPGDTPNGNFELKEGTEFVFGATVLYTCTKGYEMTSRINHRTCRAQGWDNAVPVCEGTISLKSVTASGNTEEGSYGDVIHFECVSSDKMIDGSSDIRCEETGKWSDVVPKCKVRSFQSQMLPLLIYKSLFLFSFFKGQRVITCQSNGEWSSPFYKCEDKHTAKNMRSDEHQGSEVSVIPGQTITLSCVRSGSTLQGQREITCQSNGEWSSPFPKCQTTSCGPPPDVNDADTIELKKDEYKTRERVEYSCFNKYTLDLRPPFSRYLTCVQGEWRGNIRCLKPCTVTVEEMERRGIELAYVNPQKMFAPHNDHITFACKRGKVLVGVKQQRQQCNDGVMTLPVCV</sequence>
<dbReference type="SUPFAM" id="SSF57535">
    <property type="entry name" value="Complement control module/SCR domain"/>
    <property type="match status" value="5"/>
</dbReference>
<comment type="subcellular location">
    <subcellularLocation>
        <location evidence="1">Virion</location>
    </subcellularLocation>
</comment>
<evidence type="ECO:0000313" key="7">
    <source>
        <dbReference type="Ensembl" id="ENSCCRP00015002837.1"/>
    </source>
</evidence>
<dbReference type="Proteomes" id="UP000694700">
    <property type="component" value="Unplaced"/>
</dbReference>
<evidence type="ECO:0000256" key="3">
    <source>
        <dbReference type="ARBA" id="ARBA00022729"/>
    </source>
</evidence>
<keyword evidence="4 5" id="KW-1015">Disulfide bond</keyword>
<dbReference type="Gene3D" id="2.10.70.10">
    <property type="entry name" value="Complement Module, domain 1"/>
    <property type="match status" value="5"/>
</dbReference>
<evidence type="ECO:0000259" key="6">
    <source>
        <dbReference type="PROSITE" id="PS50923"/>
    </source>
</evidence>
<evidence type="ECO:0000313" key="8">
    <source>
        <dbReference type="Proteomes" id="UP000694700"/>
    </source>
</evidence>
<comment type="caution">
    <text evidence="5">Lacks conserved residue(s) required for the propagation of feature annotation.</text>
</comment>
<dbReference type="PANTHER" id="PTHR45785:SF2">
    <property type="entry name" value="COMPLEMENT FACTOR H-RELATED"/>
    <property type="match status" value="1"/>
</dbReference>